<organism evidence="1">
    <name type="scientific">mine drainage metagenome</name>
    <dbReference type="NCBI Taxonomy" id="410659"/>
    <lineage>
        <taxon>unclassified sequences</taxon>
        <taxon>metagenomes</taxon>
        <taxon>ecological metagenomes</taxon>
    </lineage>
</organism>
<protein>
    <submittedName>
        <fullName evidence="1">Uncharacterized protein</fullName>
    </submittedName>
</protein>
<reference evidence="1" key="1">
    <citation type="submission" date="2016-10" db="EMBL/GenBank/DDBJ databases">
        <title>Sequence of Gallionella enrichment culture.</title>
        <authorList>
            <person name="Poehlein A."/>
            <person name="Muehling M."/>
            <person name="Daniel R."/>
        </authorList>
    </citation>
    <scope>NUCLEOTIDE SEQUENCE</scope>
</reference>
<evidence type="ECO:0000313" key="1">
    <source>
        <dbReference type="EMBL" id="OIQ70120.1"/>
    </source>
</evidence>
<dbReference type="AlphaFoldDB" id="A0A1J5PH68"/>
<proteinExistence type="predicted"/>
<comment type="caution">
    <text evidence="1">The sequence shown here is derived from an EMBL/GenBank/DDBJ whole genome shotgun (WGS) entry which is preliminary data.</text>
</comment>
<gene>
    <name evidence="1" type="ORF">GALL_482730</name>
</gene>
<accession>A0A1J5PH68</accession>
<sequence length="135" mass="15427">MLQSGQALQTHLQNFLRLGVRQAVQAIFTHAVLQFQPIRTIVVSVDQTALSTGAGEHFTHQLAVPRTTHQLQFRHRRCRRFADDADKVINIGQRHRQTFQHMTAFARLAQFKNGTPGDHLTAMLQKDFNQVFQIA</sequence>
<name>A0A1J5PH68_9ZZZZ</name>
<dbReference type="EMBL" id="MLJW01004357">
    <property type="protein sequence ID" value="OIQ70120.1"/>
    <property type="molecule type" value="Genomic_DNA"/>
</dbReference>